<feature type="non-terminal residue" evidence="8">
    <location>
        <position position="431"/>
    </location>
</feature>
<evidence type="ECO:0000256" key="1">
    <source>
        <dbReference type="ARBA" id="ARBA00022679"/>
    </source>
</evidence>
<evidence type="ECO:0000256" key="5">
    <source>
        <dbReference type="PROSITE-ProRule" id="PRU10141"/>
    </source>
</evidence>
<dbReference type="SMART" id="SM00220">
    <property type="entry name" value="S_TKc"/>
    <property type="match status" value="1"/>
</dbReference>
<dbReference type="Gramene" id="TVT97402">
    <property type="protein sequence ID" value="TVT97402"/>
    <property type="gene ID" value="EJB05_57355"/>
</dbReference>
<dbReference type="PROSITE" id="PS00107">
    <property type="entry name" value="PROTEIN_KINASE_ATP"/>
    <property type="match status" value="1"/>
</dbReference>
<dbReference type="PROSITE" id="PS00108">
    <property type="entry name" value="PROTEIN_KINASE_ST"/>
    <property type="match status" value="1"/>
</dbReference>
<dbReference type="Pfam" id="PF00069">
    <property type="entry name" value="Pkinase"/>
    <property type="match status" value="1"/>
</dbReference>
<accession>A0A5J9SEU6</accession>
<feature type="binding site" evidence="5">
    <location>
        <position position="64"/>
    </location>
    <ligand>
        <name>ATP</name>
        <dbReference type="ChEBI" id="CHEBI:30616"/>
    </ligand>
</feature>
<evidence type="ECO:0000259" key="7">
    <source>
        <dbReference type="PROSITE" id="PS50011"/>
    </source>
</evidence>
<dbReference type="PROSITE" id="PS50011">
    <property type="entry name" value="PROTEIN_KINASE_DOM"/>
    <property type="match status" value="1"/>
</dbReference>
<evidence type="ECO:0000256" key="2">
    <source>
        <dbReference type="ARBA" id="ARBA00022741"/>
    </source>
</evidence>
<evidence type="ECO:0000256" key="6">
    <source>
        <dbReference type="RuleBase" id="RU000304"/>
    </source>
</evidence>
<comment type="similarity">
    <text evidence="6">Belongs to the protein kinase superfamily.</text>
</comment>
<keyword evidence="9" id="KW-1185">Reference proteome</keyword>
<dbReference type="InterPro" id="IPR008271">
    <property type="entry name" value="Ser/Thr_kinase_AS"/>
</dbReference>
<dbReference type="Proteomes" id="UP000324897">
    <property type="component" value="Unassembled WGS sequence"/>
</dbReference>
<reference evidence="8 9" key="1">
    <citation type="journal article" date="2019" name="Sci. Rep.">
        <title>A high-quality genome of Eragrostis curvula grass provides insights into Poaceae evolution and supports new strategies to enhance forage quality.</title>
        <authorList>
            <person name="Carballo J."/>
            <person name="Santos B.A.C.M."/>
            <person name="Zappacosta D."/>
            <person name="Garbus I."/>
            <person name="Selva J.P."/>
            <person name="Gallo C.A."/>
            <person name="Diaz A."/>
            <person name="Albertini E."/>
            <person name="Caccamo M."/>
            <person name="Echenique V."/>
        </authorList>
    </citation>
    <scope>NUCLEOTIDE SEQUENCE [LARGE SCALE GENOMIC DNA]</scope>
    <source>
        <strain evidence="9">cv. Victoria</strain>
        <tissue evidence="8">Leaf</tissue>
    </source>
</reference>
<dbReference type="InterPro" id="IPR017441">
    <property type="entry name" value="Protein_kinase_ATP_BS"/>
</dbReference>
<dbReference type="InterPro" id="IPR011009">
    <property type="entry name" value="Kinase-like_dom_sf"/>
</dbReference>
<feature type="domain" description="Protein kinase" evidence="7">
    <location>
        <begin position="36"/>
        <end position="319"/>
    </location>
</feature>
<dbReference type="EMBL" id="RWGY01001010">
    <property type="protein sequence ID" value="TVT97402.1"/>
    <property type="molecule type" value="Genomic_DNA"/>
</dbReference>
<organism evidence="8 9">
    <name type="scientific">Eragrostis curvula</name>
    <name type="common">weeping love grass</name>
    <dbReference type="NCBI Taxonomy" id="38414"/>
    <lineage>
        <taxon>Eukaryota</taxon>
        <taxon>Viridiplantae</taxon>
        <taxon>Streptophyta</taxon>
        <taxon>Embryophyta</taxon>
        <taxon>Tracheophyta</taxon>
        <taxon>Spermatophyta</taxon>
        <taxon>Magnoliopsida</taxon>
        <taxon>Liliopsida</taxon>
        <taxon>Poales</taxon>
        <taxon>Poaceae</taxon>
        <taxon>PACMAD clade</taxon>
        <taxon>Chloridoideae</taxon>
        <taxon>Eragrostideae</taxon>
        <taxon>Eragrostidinae</taxon>
        <taxon>Eragrostis</taxon>
    </lineage>
</organism>
<gene>
    <name evidence="8" type="ORF">EJB05_57355</name>
</gene>
<dbReference type="FunFam" id="1.10.510.10:FF:000870">
    <property type="entry name" value="OSJNBa0016N04.16-like protein"/>
    <property type="match status" value="1"/>
</dbReference>
<keyword evidence="4 5" id="KW-0067">ATP-binding</keyword>
<dbReference type="InterPro" id="IPR000719">
    <property type="entry name" value="Prot_kinase_dom"/>
</dbReference>
<dbReference type="Gene3D" id="3.30.200.20">
    <property type="entry name" value="Phosphorylase Kinase, domain 1"/>
    <property type="match status" value="1"/>
</dbReference>
<keyword evidence="3" id="KW-0418">Kinase</keyword>
<name>A0A5J9SEU6_9POAL</name>
<dbReference type="GO" id="GO:0004674">
    <property type="term" value="F:protein serine/threonine kinase activity"/>
    <property type="evidence" value="ECO:0007669"/>
    <property type="project" value="UniProtKB-KW"/>
</dbReference>
<dbReference type="PANTHER" id="PTHR45707">
    <property type="entry name" value="C2 CALCIUM/LIPID-BINDING PLANT PHOSPHORIBOSYLTRANSFERASE FAMILY PROTEIN"/>
    <property type="match status" value="1"/>
</dbReference>
<keyword evidence="2 5" id="KW-0547">Nucleotide-binding</keyword>
<dbReference type="AlphaFoldDB" id="A0A5J9SEU6"/>
<protein>
    <recommendedName>
        <fullName evidence="7">Protein kinase domain-containing protein</fullName>
    </recommendedName>
</protein>
<dbReference type="GO" id="GO:0005524">
    <property type="term" value="F:ATP binding"/>
    <property type="evidence" value="ECO:0007669"/>
    <property type="project" value="UniProtKB-UniRule"/>
</dbReference>
<keyword evidence="6" id="KW-0723">Serine/threonine-protein kinase</keyword>
<evidence type="ECO:0000256" key="3">
    <source>
        <dbReference type="ARBA" id="ARBA00022777"/>
    </source>
</evidence>
<evidence type="ECO:0000256" key="4">
    <source>
        <dbReference type="ARBA" id="ARBA00022840"/>
    </source>
</evidence>
<evidence type="ECO:0000313" key="9">
    <source>
        <dbReference type="Proteomes" id="UP000324897"/>
    </source>
</evidence>
<dbReference type="SUPFAM" id="SSF56112">
    <property type="entry name" value="Protein kinase-like (PK-like)"/>
    <property type="match status" value="1"/>
</dbReference>
<dbReference type="Gene3D" id="1.10.510.10">
    <property type="entry name" value="Transferase(Phosphotransferase) domain 1"/>
    <property type="match status" value="1"/>
</dbReference>
<proteinExistence type="inferred from homology"/>
<dbReference type="OrthoDB" id="4062651at2759"/>
<evidence type="ECO:0000313" key="8">
    <source>
        <dbReference type="EMBL" id="TVT97402.1"/>
    </source>
</evidence>
<comment type="caution">
    <text evidence="8">The sequence shown here is derived from an EMBL/GenBank/DDBJ whole genome shotgun (WGS) entry which is preliminary data.</text>
</comment>
<sequence>MESKSKHNCVEGMLQDECSEPRVLPFDELLRITNDFSDDRILGRGTFGVVYKGVLSNGALVAVKLLFSATIKENKFENEVQNLFKVRHQNIVRFFGYSYETWRVHREYAGKHTFAEMPQWSLCFEYVPKNSLDRYISDESQGLDWSIRHEIIKGICCGLHYLHENCQIVHMDLKPANILLDENMVPKIADFGMSKIIDDINNRTGRQTIEGSFGYMAPEYLYEGTITPKVDLYSFGMIMIQMLAGCIVSPAYDVKWSIEHFVRQVLENWRMRLDVSPSCTSPNIAYQQIEICLEIGLRCLEKNPTERPTIREIFDELDISGQNCSSLPQIRGGPEKSILSGLRHFTAQKRSQRSVQATDIKSSEKDMILGMYPLLNPEKQWHKLTQGAISLDHAELPGSGVTPRAATRANLAAALTGMRIGSVFGYCELPE</sequence>
<keyword evidence="1" id="KW-0808">Transferase</keyword>